<keyword evidence="4" id="KW-0862">Zinc</keyword>
<dbReference type="Proteomes" id="UP001201262">
    <property type="component" value="Unassembled WGS sequence"/>
</dbReference>
<evidence type="ECO:0000256" key="3">
    <source>
        <dbReference type="ARBA" id="ARBA00022801"/>
    </source>
</evidence>
<keyword evidence="2" id="KW-0479">Metal-binding</keyword>
<dbReference type="CDD" id="cd07730">
    <property type="entry name" value="metallo-hydrolase-like_MBL-fold"/>
    <property type="match status" value="1"/>
</dbReference>
<comment type="caution">
    <text evidence="6">The sequence shown here is derived from an EMBL/GenBank/DDBJ whole genome shotgun (WGS) entry which is preliminary data.</text>
</comment>
<reference evidence="6" key="1">
    <citation type="submission" date="2021-12" db="EMBL/GenBank/DDBJ databases">
        <title>Convergent genome expansion in fungi linked to evolution of root-endophyte symbiosis.</title>
        <authorList>
            <consortium name="DOE Joint Genome Institute"/>
            <person name="Ke Y.-H."/>
            <person name="Bonito G."/>
            <person name="Liao H.-L."/>
            <person name="Looney B."/>
            <person name="Rojas-Flechas A."/>
            <person name="Nash J."/>
            <person name="Hameed K."/>
            <person name="Schadt C."/>
            <person name="Martin F."/>
            <person name="Crous P.W."/>
            <person name="Miettinen O."/>
            <person name="Magnuson J.K."/>
            <person name="Labbe J."/>
            <person name="Jacobson D."/>
            <person name="Doktycz M.J."/>
            <person name="Veneault-Fourrey C."/>
            <person name="Kuo A."/>
            <person name="Mondo S."/>
            <person name="Calhoun S."/>
            <person name="Riley R."/>
            <person name="Ohm R."/>
            <person name="LaButti K."/>
            <person name="Andreopoulos B."/>
            <person name="Pangilinan J."/>
            <person name="Nolan M."/>
            <person name="Tritt A."/>
            <person name="Clum A."/>
            <person name="Lipzen A."/>
            <person name="Daum C."/>
            <person name="Barry K."/>
            <person name="Grigoriev I.V."/>
            <person name="Vilgalys R."/>
        </authorList>
    </citation>
    <scope>NUCLEOTIDE SEQUENCE</scope>
    <source>
        <strain evidence="6">PMI_201</strain>
    </source>
</reference>
<dbReference type="GO" id="GO:0046872">
    <property type="term" value="F:metal ion binding"/>
    <property type="evidence" value="ECO:0007669"/>
    <property type="project" value="UniProtKB-KW"/>
</dbReference>
<dbReference type="Gene3D" id="3.60.15.10">
    <property type="entry name" value="Ribonuclease Z/Hydroxyacylglutathione hydrolase-like"/>
    <property type="match status" value="1"/>
</dbReference>
<dbReference type="InterPro" id="IPR001279">
    <property type="entry name" value="Metallo-B-lactamas"/>
</dbReference>
<protein>
    <submittedName>
        <fullName evidence="6">Beta-lactamase-like protein</fullName>
    </submittedName>
</protein>
<comment type="similarity">
    <text evidence="1">Belongs to the metallo-beta-lactamase superfamily.</text>
</comment>
<dbReference type="RefSeq" id="XP_046066696.1">
    <property type="nucleotide sequence ID" value="XM_046217274.1"/>
</dbReference>
<evidence type="ECO:0000259" key="5">
    <source>
        <dbReference type="SMART" id="SM00849"/>
    </source>
</evidence>
<organism evidence="6 7">
    <name type="scientific">Talaromyces proteolyticus</name>
    <dbReference type="NCBI Taxonomy" id="1131652"/>
    <lineage>
        <taxon>Eukaryota</taxon>
        <taxon>Fungi</taxon>
        <taxon>Dikarya</taxon>
        <taxon>Ascomycota</taxon>
        <taxon>Pezizomycotina</taxon>
        <taxon>Eurotiomycetes</taxon>
        <taxon>Eurotiomycetidae</taxon>
        <taxon>Eurotiales</taxon>
        <taxon>Trichocomaceae</taxon>
        <taxon>Talaromyces</taxon>
        <taxon>Talaromyces sect. Bacilispori</taxon>
    </lineage>
</organism>
<keyword evidence="7" id="KW-1185">Reference proteome</keyword>
<dbReference type="SUPFAM" id="SSF56281">
    <property type="entry name" value="Metallo-hydrolase/oxidoreductase"/>
    <property type="match status" value="1"/>
</dbReference>
<evidence type="ECO:0000313" key="7">
    <source>
        <dbReference type="Proteomes" id="UP001201262"/>
    </source>
</evidence>
<dbReference type="GO" id="GO:0016787">
    <property type="term" value="F:hydrolase activity"/>
    <property type="evidence" value="ECO:0007669"/>
    <property type="project" value="UniProtKB-KW"/>
</dbReference>
<keyword evidence="3" id="KW-0378">Hydrolase</keyword>
<proteinExistence type="inferred from homology"/>
<evidence type="ECO:0000256" key="1">
    <source>
        <dbReference type="ARBA" id="ARBA00007749"/>
    </source>
</evidence>
<dbReference type="InterPro" id="IPR051013">
    <property type="entry name" value="MBL_superfamily_lactonases"/>
</dbReference>
<dbReference type="PANTHER" id="PTHR42978:SF5">
    <property type="entry name" value="METALLO-BETA-LACTAMASE DOMAIN-CONTAINING PROTEIN"/>
    <property type="match status" value="1"/>
</dbReference>
<accession>A0AAD4KGA5</accession>
<dbReference type="AlphaFoldDB" id="A0AAD4KGA5"/>
<evidence type="ECO:0000256" key="2">
    <source>
        <dbReference type="ARBA" id="ARBA00022723"/>
    </source>
</evidence>
<dbReference type="PANTHER" id="PTHR42978">
    <property type="entry name" value="QUORUM-QUENCHING LACTONASE YTNP-RELATED-RELATED"/>
    <property type="match status" value="1"/>
</dbReference>
<dbReference type="Pfam" id="PF00753">
    <property type="entry name" value="Lactamase_B"/>
    <property type="match status" value="1"/>
</dbReference>
<dbReference type="InterPro" id="IPR036866">
    <property type="entry name" value="RibonucZ/Hydroxyglut_hydro"/>
</dbReference>
<feature type="domain" description="Metallo-beta-lactamase" evidence="5">
    <location>
        <begin position="48"/>
        <end position="276"/>
    </location>
</feature>
<evidence type="ECO:0000313" key="6">
    <source>
        <dbReference type="EMBL" id="KAH8690500.1"/>
    </source>
</evidence>
<name>A0AAD4KGA5_9EURO</name>
<gene>
    <name evidence="6" type="ORF">BGW36DRAFT_388856</name>
</gene>
<evidence type="ECO:0000256" key="4">
    <source>
        <dbReference type="ARBA" id="ARBA00022833"/>
    </source>
</evidence>
<sequence>MAILPPLNIPSSPNVCDIWAIDATCEIVCSTTSLMQPEIKGHEKLNLPTFAFYIYNSRLNKRVLFDNGSRKDWWNLPPHVLHGITSKGVLGLDVKYDVYDILQQHQGQEQIVNGDGVDAVVWSHFHYDHTGNIQRFPQSTSIIVGPGFKKEFLPGYPVRQDSPFHQSDFEGGRHLVEISFADDSTLKIGKYAAYDYFGDGSFYLLNTPGHTVGHISGLVRTTPDTFVFLGGDISHFPGMYRPTKYVPMPLTLPIETKLDTPRLPVPCPCTLFTACHPKRKASDNNSGDDEESRTSTFYEPSQESWSWYDDPAEALRSVEALKEFDADENVFVAIAHDSALREVVDVFPNGKMNDWKAKGWAKMSHWHFVNELPVNGQPGRKLIAQGLMKDGDVYRK</sequence>
<dbReference type="SMART" id="SM00849">
    <property type="entry name" value="Lactamase_B"/>
    <property type="match status" value="1"/>
</dbReference>
<dbReference type="GeneID" id="70247561"/>
<dbReference type="EMBL" id="JAJTJA010000013">
    <property type="protein sequence ID" value="KAH8690500.1"/>
    <property type="molecule type" value="Genomic_DNA"/>
</dbReference>